<dbReference type="PROSITE" id="PS50889">
    <property type="entry name" value="S4"/>
    <property type="match status" value="1"/>
</dbReference>
<dbReference type="CDD" id="cd02869">
    <property type="entry name" value="PseudoU_synth_RluA_like"/>
    <property type="match status" value="1"/>
</dbReference>
<dbReference type="GO" id="GO:0003723">
    <property type="term" value="F:RNA binding"/>
    <property type="evidence" value="ECO:0007669"/>
    <property type="project" value="UniProtKB-KW"/>
</dbReference>
<evidence type="ECO:0000256" key="1">
    <source>
        <dbReference type="ARBA" id="ARBA00010876"/>
    </source>
</evidence>
<dbReference type="PROSITE" id="PS01129">
    <property type="entry name" value="PSI_RLU"/>
    <property type="match status" value="1"/>
</dbReference>
<keyword evidence="9" id="KW-1185">Reference proteome</keyword>
<dbReference type="InterPro" id="IPR006224">
    <property type="entry name" value="PsdUridine_synth_RluA-like_CS"/>
</dbReference>
<proteinExistence type="inferred from homology"/>
<dbReference type="SMART" id="SM00363">
    <property type="entry name" value="S4"/>
    <property type="match status" value="1"/>
</dbReference>
<protein>
    <recommendedName>
        <fullName evidence="6">Pseudouridine synthase</fullName>
        <ecNumber evidence="6">5.4.99.-</ecNumber>
    </recommendedName>
</protein>
<dbReference type="PANTHER" id="PTHR21600:SF44">
    <property type="entry name" value="RIBOSOMAL LARGE SUBUNIT PSEUDOURIDINE SYNTHASE D"/>
    <property type="match status" value="1"/>
</dbReference>
<dbReference type="GO" id="GO:0160140">
    <property type="term" value="F:23S rRNA pseudouridine(1911/1915/1917) synthase activity"/>
    <property type="evidence" value="ECO:0007669"/>
    <property type="project" value="UniProtKB-EC"/>
</dbReference>
<comment type="similarity">
    <text evidence="1 6">Belongs to the pseudouridine synthase RluA family.</text>
</comment>
<accession>A0AAJ4TKE7</accession>
<dbReference type="AlphaFoldDB" id="A0AAJ4TKE7"/>
<dbReference type="InterPro" id="IPR002942">
    <property type="entry name" value="S4_RNA-bd"/>
</dbReference>
<dbReference type="KEGG" id="fsr:KQR59_06490"/>
<organism evidence="8 9">
    <name type="scientific">Francisella salimarina</name>
    <dbReference type="NCBI Taxonomy" id="2599927"/>
    <lineage>
        <taxon>Bacteria</taxon>
        <taxon>Pseudomonadati</taxon>
        <taxon>Pseudomonadota</taxon>
        <taxon>Gammaproteobacteria</taxon>
        <taxon>Thiotrichales</taxon>
        <taxon>Francisellaceae</taxon>
        <taxon>Francisella</taxon>
    </lineage>
</organism>
<dbReference type="InterPro" id="IPR006145">
    <property type="entry name" value="PsdUridine_synth_RsuA/RluA"/>
</dbReference>
<evidence type="ECO:0000256" key="3">
    <source>
        <dbReference type="ARBA" id="ARBA00036882"/>
    </source>
</evidence>
<comment type="function">
    <text evidence="6">Responsible for synthesis of pseudouridine from uracil.</text>
</comment>
<evidence type="ECO:0000256" key="6">
    <source>
        <dbReference type="RuleBase" id="RU362028"/>
    </source>
</evidence>
<evidence type="ECO:0000313" key="9">
    <source>
        <dbReference type="Proteomes" id="UP000683421"/>
    </source>
</evidence>
<keyword evidence="2 6" id="KW-0413">Isomerase</keyword>
<sequence length="330" mass="37927">MANNTLSNEFHQKFMMHPDYAGKRIDSAVNEMFDQFSRSQIQKWIKDGLITVNGKATKPKYIILGDEEIDINVELLPTNEWIAEDIDLSIVFEDDDIVVIDKPIDMVVHPGAGNITGTISNALLHKYSNQDKLPRAGIVHRLDKDTSGLMVAAKSSIAYHSLVQQLSERQVSRKYLAIVEGEIYEEGTVNQPIGRDPNNRTKMAINYRGKEAITHYKPVEVYDGFTLIECQLETGRTHQIRVHMKSIKHPLVGDQTYNKSSTKLEKIGIENIHRQALHAYKLSFIHPISQKMVRFKSKLPEDMLNLKLELQQTIEVDDDYDYEEDYYDYE</sequence>
<comment type="catalytic activity">
    <reaction evidence="3">
        <text>uridine(1911/1915/1917) in 23S rRNA = pseudouridine(1911/1915/1917) in 23S rRNA</text>
        <dbReference type="Rhea" id="RHEA:42524"/>
        <dbReference type="Rhea" id="RHEA-COMP:10097"/>
        <dbReference type="Rhea" id="RHEA-COMP:10098"/>
        <dbReference type="ChEBI" id="CHEBI:65314"/>
        <dbReference type="ChEBI" id="CHEBI:65315"/>
        <dbReference type="EC" id="5.4.99.23"/>
    </reaction>
</comment>
<dbReference type="Proteomes" id="UP000683421">
    <property type="component" value="Chromosome"/>
</dbReference>
<reference evidence="8 9" key="1">
    <citation type="submission" date="2021-06" db="EMBL/GenBank/DDBJ databases">
        <title>Ulceroglandular infection and bacteremia caused by Francisella salimarina in an immunocompromised patient, France.</title>
        <authorList>
            <person name="Hennebique A."/>
            <person name="Caspar Y."/>
            <person name="Maurin M."/>
            <person name="Boisset S."/>
            <person name="Pelloux I."/>
            <person name="Gallego-Hernanz M.P."/>
            <person name="Burucoa C."/>
            <person name="Cazenave-Roblot F."/>
            <person name="Plouzeau C."/>
            <person name="Rammaert B."/>
        </authorList>
    </citation>
    <scope>NUCLEOTIDE SEQUENCE [LARGE SCALE GENOMIC DNA]</scope>
    <source>
        <strain evidence="8 9">CHUGA-F75</strain>
    </source>
</reference>
<comment type="catalytic activity">
    <reaction evidence="6">
        <text>a uridine in RNA = a pseudouridine in RNA</text>
        <dbReference type="Rhea" id="RHEA:48348"/>
        <dbReference type="Rhea" id="RHEA-COMP:12068"/>
        <dbReference type="Rhea" id="RHEA-COMP:12069"/>
        <dbReference type="ChEBI" id="CHEBI:65314"/>
        <dbReference type="ChEBI" id="CHEBI:65315"/>
    </reaction>
</comment>
<dbReference type="NCBIfam" id="NF008385">
    <property type="entry name" value="PRK11180.1"/>
    <property type="match status" value="1"/>
</dbReference>
<name>A0AAJ4TKE7_9GAMM</name>
<feature type="active site" evidence="4">
    <location>
        <position position="143"/>
    </location>
</feature>
<evidence type="ECO:0000313" key="8">
    <source>
        <dbReference type="EMBL" id="QWU98758.1"/>
    </source>
</evidence>
<feature type="domain" description="RNA-binding S4" evidence="7">
    <location>
        <begin position="23"/>
        <end position="80"/>
    </location>
</feature>
<evidence type="ECO:0000256" key="5">
    <source>
        <dbReference type="PROSITE-ProRule" id="PRU00182"/>
    </source>
</evidence>
<evidence type="ECO:0000256" key="2">
    <source>
        <dbReference type="ARBA" id="ARBA00023235"/>
    </source>
</evidence>
<dbReference type="EC" id="5.4.99.-" evidence="6"/>
<evidence type="ECO:0000259" key="7">
    <source>
        <dbReference type="SMART" id="SM00363"/>
    </source>
</evidence>
<dbReference type="NCBIfam" id="TIGR00005">
    <property type="entry name" value="rluA_subfam"/>
    <property type="match status" value="1"/>
</dbReference>
<dbReference type="GO" id="GO:0000455">
    <property type="term" value="P:enzyme-directed rRNA pseudouridine synthesis"/>
    <property type="evidence" value="ECO:0007669"/>
    <property type="project" value="UniProtKB-ARBA"/>
</dbReference>
<dbReference type="InterPro" id="IPR006225">
    <property type="entry name" value="PsdUridine_synth_RluC/D"/>
</dbReference>
<dbReference type="Pfam" id="PF01479">
    <property type="entry name" value="S4"/>
    <property type="match status" value="1"/>
</dbReference>
<dbReference type="Pfam" id="PF00849">
    <property type="entry name" value="PseudoU_synth_2"/>
    <property type="match status" value="1"/>
</dbReference>
<keyword evidence="5" id="KW-0694">RNA-binding</keyword>
<dbReference type="EMBL" id="CP076680">
    <property type="protein sequence ID" value="QWU98758.1"/>
    <property type="molecule type" value="Genomic_DNA"/>
</dbReference>
<dbReference type="CDD" id="cd00165">
    <property type="entry name" value="S4"/>
    <property type="match status" value="1"/>
</dbReference>
<gene>
    <name evidence="8" type="primary">rluD</name>
    <name evidence="8" type="ORF">KQR59_06490</name>
</gene>
<evidence type="ECO:0000256" key="4">
    <source>
        <dbReference type="PIRSR" id="PIRSR606225-1"/>
    </source>
</evidence>
<dbReference type="InterPro" id="IPR050188">
    <property type="entry name" value="RluA_PseudoU_synthase"/>
</dbReference>
<dbReference type="PANTHER" id="PTHR21600">
    <property type="entry name" value="MITOCHONDRIAL RNA PSEUDOURIDINE SYNTHASE"/>
    <property type="match status" value="1"/>
</dbReference>
<dbReference type="RefSeq" id="WP_216691875.1">
    <property type="nucleotide sequence ID" value="NZ_CP076680.1"/>
</dbReference>